<dbReference type="EMBL" id="JAHLOQ010000067">
    <property type="protein sequence ID" value="MBU5337514.1"/>
    <property type="molecule type" value="Genomic_DNA"/>
</dbReference>
<protein>
    <submittedName>
        <fullName evidence="1">Uncharacterized protein</fullName>
    </submittedName>
</protein>
<sequence>MSSPLKRMIKKSKLELDNMVEESDLNNSDGFITALLDIDPVEGINIPDDKIQKILNKEGIYTQQDLLALTVSETWNDELGENKEDNQKLKRIKKELHSTIKDNK</sequence>
<reference evidence="1 2" key="1">
    <citation type="submission" date="2021-06" db="EMBL/GenBank/DDBJ databases">
        <authorList>
            <person name="Sun Q."/>
            <person name="Li D."/>
        </authorList>
    </citation>
    <scope>NUCLEOTIDE SEQUENCE [LARGE SCALE GENOMIC DNA]</scope>
    <source>
        <strain evidence="1 2">N19</strain>
    </source>
</reference>
<dbReference type="RefSeq" id="WP_216572253.1">
    <property type="nucleotide sequence ID" value="NZ_JAHLOQ010000067.1"/>
</dbReference>
<evidence type="ECO:0000313" key="2">
    <source>
        <dbReference type="Proteomes" id="UP001196301"/>
    </source>
</evidence>
<proteinExistence type="predicted"/>
<name>A0ABS6E160_9FIRM</name>
<evidence type="ECO:0000313" key="1">
    <source>
        <dbReference type="EMBL" id="MBU5337514.1"/>
    </source>
</evidence>
<keyword evidence="2" id="KW-1185">Reference proteome</keyword>
<accession>A0ABS6E160</accession>
<dbReference type="Proteomes" id="UP001196301">
    <property type="component" value="Unassembled WGS sequence"/>
</dbReference>
<comment type="caution">
    <text evidence="1">The sequence shown here is derived from an EMBL/GenBank/DDBJ whole genome shotgun (WGS) entry which is preliminary data.</text>
</comment>
<gene>
    <name evidence="1" type="ORF">KQI20_13855</name>
</gene>
<organism evidence="1 2">
    <name type="scientific">Intestinibacter bartlettii</name>
    <dbReference type="NCBI Taxonomy" id="261299"/>
    <lineage>
        <taxon>Bacteria</taxon>
        <taxon>Bacillati</taxon>
        <taxon>Bacillota</taxon>
        <taxon>Clostridia</taxon>
        <taxon>Peptostreptococcales</taxon>
        <taxon>Peptostreptococcaceae</taxon>
        <taxon>Intestinibacter</taxon>
    </lineage>
</organism>